<keyword evidence="8" id="KW-0812">Transmembrane</keyword>
<dbReference type="SUPFAM" id="SSF74650">
    <property type="entry name" value="Galactose mutarotase-like"/>
    <property type="match status" value="1"/>
</dbReference>
<dbReference type="EMBL" id="CAJZBQ010000033">
    <property type="protein sequence ID" value="CAG9323241.1"/>
    <property type="molecule type" value="Genomic_DNA"/>
</dbReference>
<protein>
    <recommendedName>
        <fullName evidence="9">Glycoside hydrolase family 38 central domain-containing protein</fullName>
    </recommendedName>
</protein>
<evidence type="ECO:0000313" key="11">
    <source>
        <dbReference type="Proteomes" id="UP001162131"/>
    </source>
</evidence>
<keyword evidence="8" id="KW-1133">Transmembrane helix</keyword>
<keyword evidence="7" id="KW-0326">Glycosidase</keyword>
<sequence length="977" mass="114187">MWRFLLFLGYCLCYEIYIVPHSHCDPGWLKTVQEYYQEDVKHILNNIVSILQKDAKRKIVWSETVFLKMWMREQSEETKNTFKNLLNNGQIEIVGGGYVQNDEANPDFEMVIRQLETGHQFLKENFNITRVKVAWQIDPFGHSALTPSILAKFGYENLVTSRMNINFRNQLIREGNLEFIWEGVNFGDHESIFVHNLYEHYDFPEMFNQWKSECFGASNILTDTLIKCADRLRLMIEERQIAYKHDKIMILYGDDFYYSRQPEAELKFEHMEALRDYIAKSSKYQDLTIKIATPSEYFEAIKNTEFSVYKGDLFQYVNLRPSSGGVSWTGHLDHAIWTGFYTTRPLLKQNIYYAQKIVRAAEIVQAMSLQKQFSSSDVSLMLHHDAITGTCRPQVYEDYKFRLEEVVKTSVKAINEAIKSKFSESEAKFSLTLPYKVVIVHNPLNWEILKLLSFTLKSRNFLEIKNWKGENISSQSVKNLLDNEQKTVYIKIELPPLSFVTLFINEHTEKCEYCDKESEISENERKISDKNFNILFNDFGMIEKVAKSSATYDLRQTFWTYSGIDAGAYLFSPNSKGNSIADLKLDKIYVSKGQLLEMVEVLWRRSKKFYDQDFYYQRIILYGGKRFTMEFGVYAYTNEEILMRFSSNDITREKWFLTSNSGDLRERRFYPTTPRGKGANMYPIPGGFAVDLGSSFLQVFPKFSIGVGMADKNSFELLLHRNLERDDSFGLSMGVNDNTFVNYHFEIDISQLTHKGYWKNYLEARADVYQFPLMNLHDFTISDQIWSKGIEISQNWNRETLYVLGFNHSNIYLSSAVIKENGLFMRVLNLKDATQRLSVSGFRFHDKTLFNGLSKYKSYRYPLIDKNELLFYEKSDTGKPKYLPPSDRNSSGKVLLEPFELSTFKVEIAPNEVAEEEDLIYDIEFPTFLESINITEQNPESTDWLIYIVVVLSSLMFAVGIWLHFKMNKSKSIVNMN</sequence>
<proteinExistence type="inferred from homology"/>
<dbReference type="Gene3D" id="2.70.98.30">
    <property type="entry name" value="Golgi alpha-mannosidase II, domain 4"/>
    <property type="match status" value="1"/>
</dbReference>
<evidence type="ECO:0000256" key="6">
    <source>
        <dbReference type="ARBA" id="ARBA00023157"/>
    </source>
</evidence>
<evidence type="ECO:0000256" key="1">
    <source>
        <dbReference type="ARBA" id="ARBA00001947"/>
    </source>
</evidence>
<dbReference type="Gene3D" id="3.20.110.10">
    <property type="entry name" value="Glycoside hydrolase 38, N terminal domain"/>
    <property type="match status" value="1"/>
</dbReference>
<keyword evidence="5" id="KW-0862">Zinc</keyword>
<dbReference type="InterPro" id="IPR028995">
    <property type="entry name" value="Glyco_hydro_57/38_cen_sf"/>
</dbReference>
<reference evidence="10" key="1">
    <citation type="submission" date="2021-09" db="EMBL/GenBank/DDBJ databases">
        <authorList>
            <consortium name="AG Swart"/>
            <person name="Singh M."/>
            <person name="Singh A."/>
            <person name="Seah K."/>
            <person name="Emmerich C."/>
        </authorList>
    </citation>
    <scope>NUCLEOTIDE SEQUENCE</scope>
    <source>
        <strain evidence="10">ATCC30299</strain>
    </source>
</reference>
<dbReference type="Proteomes" id="UP001162131">
    <property type="component" value="Unassembled WGS sequence"/>
</dbReference>
<keyword evidence="6" id="KW-1015">Disulfide bond</keyword>
<evidence type="ECO:0000256" key="2">
    <source>
        <dbReference type="ARBA" id="ARBA00009792"/>
    </source>
</evidence>
<gene>
    <name evidence="10" type="ORF">BSTOLATCC_MIC33142</name>
</gene>
<dbReference type="InterPro" id="IPR011013">
    <property type="entry name" value="Gal_mutarotase_sf_dom"/>
</dbReference>
<feature type="transmembrane region" description="Helical" evidence="8">
    <location>
        <begin position="944"/>
        <end position="965"/>
    </location>
</feature>
<dbReference type="InterPro" id="IPR050843">
    <property type="entry name" value="Glycosyl_Hydrlase_38"/>
</dbReference>
<dbReference type="InterPro" id="IPR015341">
    <property type="entry name" value="Glyco_hydro_38_cen"/>
</dbReference>
<comment type="cofactor">
    <cofactor evidence="1">
        <name>Zn(2+)</name>
        <dbReference type="ChEBI" id="CHEBI:29105"/>
    </cofactor>
</comment>
<name>A0AAU9JC50_9CILI</name>
<evidence type="ECO:0000256" key="7">
    <source>
        <dbReference type="ARBA" id="ARBA00023295"/>
    </source>
</evidence>
<dbReference type="Gene3D" id="1.20.1270.50">
    <property type="entry name" value="Glycoside hydrolase family 38, central domain"/>
    <property type="match status" value="1"/>
</dbReference>
<dbReference type="GO" id="GO:0030246">
    <property type="term" value="F:carbohydrate binding"/>
    <property type="evidence" value="ECO:0007669"/>
    <property type="project" value="InterPro"/>
</dbReference>
<accession>A0AAU9JC50</accession>
<dbReference type="AlphaFoldDB" id="A0AAU9JC50"/>
<evidence type="ECO:0000256" key="4">
    <source>
        <dbReference type="ARBA" id="ARBA00022801"/>
    </source>
</evidence>
<dbReference type="CDD" id="cd00451">
    <property type="entry name" value="GH38N_AMII_euk"/>
    <property type="match status" value="1"/>
</dbReference>
<dbReference type="GO" id="GO:0046872">
    <property type="term" value="F:metal ion binding"/>
    <property type="evidence" value="ECO:0007669"/>
    <property type="project" value="UniProtKB-KW"/>
</dbReference>
<dbReference type="InterPro" id="IPR011330">
    <property type="entry name" value="Glyco_hydro/deAcase_b/a-brl"/>
</dbReference>
<evidence type="ECO:0000256" key="3">
    <source>
        <dbReference type="ARBA" id="ARBA00022723"/>
    </source>
</evidence>
<dbReference type="InterPro" id="IPR037094">
    <property type="entry name" value="Glyco_hydro_38_cen_sf"/>
</dbReference>
<dbReference type="InterPro" id="IPR011682">
    <property type="entry name" value="Glyco_hydro_38_C"/>
</dbReference>
<keyword evidence="11" id="KW-1185">Reference proteome</keyword>
<organism evidence="10 11">
    <name type="scientific">Blepharisma stoltei</name>
    <dbReference type="NCBI Taxonomy" id="1481888"/>
    <lineage>
        <taxon>Eukaryota</taxon>
        <taxon>Sar</taxon>
        <taxon>Alveolata</taxon>
        <taxon>Ciliophora</taxon>
        <taxon>Postciliodesmatophora</taxon>
        <taxon>Heterotrichea</taxon>
        <taxon>Heterotrichida</taxon>
        <taxon>Blepharismidae</taxon>
        <taxon>Blepharisma</taxon>
    </lineage>
</organism>
<evidence type="ECO:0000259" key="9">
    <source>
        <dbReference type="SMART" id="SM00872"/>
    </source>
</evidence>
<comment type="similarity">
    <text evidence="2">Belongs to the glycosyl hydrolase 38 family.</text>
</comment>
<dbReference type="PANTHER" id="PTHR11607:SF3">
    <property type="entry name" value="LYSOSOMAL ALPHA-MANNOSIDASE"/>
    <property type="match status" value="1"/>
</dbReference>
<dbReference type="SMART" id="SM00872">
    <property type="entry name" value="Alpha-mann_mid"/>
    <property type="match status" value="1"/>
</dbReference>
<dbReference type="GO" id="GO:0006013">
    <property type="term" value="P:mannose metabolic process"/>
    <property type="evidence" value="ECO:0007669"/>
    <property type="project" value="InterPro"/>
</dbReference>
<dbReference type="InterPro" id="IPR000602">
    <property type="entry name" value="Glyco_hydro_38_N"/>
</dbReference>
<keyword evidence="8" id="KW-0472">Membrane</keyword>
<feature type="domain" description="Glycoside hydrolase family 38 central" evidence="9">
    <location>
        <begin position="335"/>
        <end position="403"/>
    </location>
</feature>
<evidence type="ECO:0000256" key="8">
    <source>
        <dbReference type="SAM" id="Phobius"/>
    </source>
</evidence>
<dbReference type="Pfam" id="PF07748">
    <property type="entry name" value="Glyco_hydro_38C"/>
    <property type="match status" value="1"/>
</dbReference>
<dbReference type="Pfam" id="PF09261">
    <property type="entry name" value="Alpha-mann_mid"/>
    <property type="match status" value="1"/>
</dbReference>
<dbReference type="SUPFAM" id="SSF88688">
    <property type="entry name" value="Families 57/38 glycoside transferase middle domain"/>
    <property type="match status" value="1"/>
</dbReference>
<dbReference type="InterPro" id="IPR027291">
    <property type="entry name" value="Glyco_hydro_38_N_sf"/>
</dbReference>
<keyword evidence="3" id="KW-0479">Metal-binding</keyword>
<dbReference type="PANTHER" id="PTHR11607">
    <property type="entry name" value="ALPHA-MANNOSIDASE"/>
    <property type="match status" value="1"/>
</dbReference>
<evidence type="ECO:0000256" key="5">
    <source>
        <dbReference type="ARBA" id="ARBA00022833"/>
    </source>
</evidence>
<dbReference type="GO" id="GO:0004559">
    <property type="term" value="F:alpha-mannosidase activity"/>
    <property type="evidence" value="ECO:0007669"/>
    <property type="project" value="InterPro"/>
</dbReference>
<keyword evidence="4" id="KW-0378">Hydrolase</keyword>
<comment type="caution">
    <text evidence="10">The sequence shown here is derived from an EMBL/GenBank/DDBJ whole genome shotgun (WGS) entry which is preliminary data.</text>
</comment>
<evidence type="ECO:0000313" key="10">
    <source>
        <dbReference type="EMBL" id="CAG9323241.1"/>
    </source>
</evidence>
<dbReference type="Pfam" id="PF01074">
    <property type="entry name" value="Glyco_hydro_38N"/>
    <property type="match status" value="1"/>
</dbReference>
<dbReference type="SUPFAM" id="SSF88713">
    <property type="entry name" value="Glycoside hydrolase/deacetylase"/>
    <property type="match status" value="1"/>
</dbReference>